<dbReference type="GO" id="GO:0046872">
    <property type="term" value="F:metal ion binding"/>
    <property type="evidence" value="ECO:0007669"/>
    <property type="project" value="UniProtKB-KW"/>
</dbReference>
<keyword evidence="3" id="KW-0411">Iron-sulfur</keyword>
<organism evidence="6 7">
    <name type="scientific">Vasconcelosia minhoensis LEGE 07310</name>
    <dbReference type="NCBI Taxonomy" id="915328"/>
    <lineage>
        <taxon>Bacteria</taxon>
        <taxon>Bacillati</taxon>
        <taxon>Cyanobacteriota</taxon>
        <taxon>Cyanophyceae</taxon>
        <taxon>Nodosilineales</taxon>
        <taxon>Cymatolegaceae</taxon>
        <taxon>Vasconcelosia</taxon>
        <taxon>Vasconcelosia minhoensis</taxon>
    </lineage>
</organism>
<dbReference type="PANTHER" id="PTHR43312:SF2">
    <property type="entry name" value="OXIDOREDUCTASE"/>
    <property type="match status" value="1"/>
</dbReference>
<dbReference type="InterPro" id="IPR053135">
    <property type="entry name" value="AKR2_Oxidoreductase"/>
</dbReference>
<feature type="domain" description="4Fe-4S ferredoxin-type" evidence="5">
    <location>
        <begin position="329"/>
        <end position="360"/>
    </location>
</feature>
<dbReference type="InterPro" id="IPR017896">
    <property type="entry name" value="4Fe4S_Fe-S-bd"/>
</dbReference>
<reference evidence="6" key="1">
    <citation type="submission" date="2020-10" db="EMBL/GenBank/DDBJ databases">
        <authorList>
            <person name="Castelo-Branco R."/>
            <person name="Eusebio N."/>
            <person name="Adriana R."/>
            <person name="Vieira A."/>
            <person name="Brugerolle De Fraissinette N."/>
            <person name="Rezende De Castro R."/>
            <person name="Schneider M.P."/>
            <person name="Vasconcelos V."/>
            <person name="Leao P.N."/>
        </authorList>
    </citation>
    <scope>NUCLEOTIDE SEQUENCE</scope>
    <source>
        <strain evidence="6">LEGE 07310</strain>
    </source>
</reference>
<evidence type="ECO:0000256" key="4">
    <source>
        <dbReference type="SAM" id="SignalP"/>
    </source>
</evidence>
<dbReference type="GO" id="GO:0051536">
    <property type="term" value="F:iron-sulfur cluster binding"/>
    <property type="evidence" value="ECO:0007669"/>
    <property type="project" value="UniProtKB-KW"/>
</dbReference>
<comment type="caution">
    <text evidence="6">The sequence shown here is derived from an EMBL/GenBank/DDBJ whole genome shotgun (WGS) entry which is preliminary data.</text>
</comment>
<dbReference type="PANTHER" id="PTHR43312">
    <property type="entry name" value="D-THREO-ALDOSE 1-DEHYDROGENASE"/>
    <property type="match status" value="1"/>
</dbReference>
<dbReference type="EMBL" id="JADEXG010000053">
    <property type="protein sequence ID" value="MBE9079353.1"/>
    <property type="molecule type" value="Genomic_DNA"/>
</dbReference>
<feature type="signal peptide" evidence="4">
    <location>
        <begin position="1"/>
        <end position="26"/>
    </location>
</feature>
<dbReference type="SUPFAM" id="SSF51430">
    <property type="entry name" value="NAD(P)-linked oxidoreductase"/>
    <property type="match status" value="1"/>
</dbReference>
<proteinExistence type="predicted"/>
<sequence>MRYRRFGKTQLNLSVFSLGTMRFASAQVAHQVLSAAIAQGINHIETARSYGQSETWIGQALKAGVGVARSQLVLTSKVAPNPDEAAVERQLEESLTRLGVDCLDCVAVHGLNTPQHLDWVLASQGTLAVLRRAQADGRVRHIGFSTHGPLAVIEGAIASDAFAFVNLHYSYFFQRNVVAVAQAAARDIGIFIISPADKGGLLYTPPDRLKALCAPYDPLLLTYRWLLSDPRITTLSLGPAVPEELDWPLQVADSTDPLTPDEQAAFARLAQQQAEQLGTDRCSQCYQCLPCPEEIHIPEVLRLRNLAVAYGMSDFGEYRYRMFEQAGHWFPGRRGDRCTDCGDCLPRCPEQLDIPTLLRDTHERLKGPARRRLWD</sequence>
<dbReference type="PROSITE" id="PS00198">
    <property type="entry name" value="4FE4S_FER_1"/>
    <property type="match status" value="1"/>
</dbReference>
<evidence type="ECO:0000256" key="2">
    <source>
        <dbReference type="ARBA" id="ARBA00023004"/>
    </source>
</evidence>
<dbReference type="SUPFAM" id="SSF46548">
    <property type="entry name" value="alpha-helical ferredoxin"/>
    <property type="match status" value="1"/>
</dbReference>
<dbReference type="Pfam" id="PF00248">
    <property type="entry name" value="Aldo_ket_red"/>
    <property type="match status" value="1"/>
</dbReference>
<dbReference type="Proteomes" id="UP000636505">
    <property type="component" value="Unassembled WGS sequence"/>
</dbReference>
<dbReference type="CDD" id="cd19096">
    <property type="entry name" value="AKR_Fe-S_oxidoreductase"/>
    <property type="match status" value="1"/>
</dbReference>
<dbReference type="Pfam" id="PF13187">
    <property type="entry name" value="Fer4_9"/>
    <property type="match status" value="1"/>
</dbReference>
<keyword evidence="7" id="KW-1185">Reference proteome</keyword>
<evidence type="ECO:0000313" key="7">
    <source>
        <dbReference type="Proteomes" id="UP000636505"/>
    </source>
</evidence>
<accession>A0A8J7AXJ4</accession>
<dbReference type="InterPro" id="IPR023210">
    <property type="entry name" value="NADP_OxRdtase_dom"/>
</dbReference>
<name>A0A8J7AXJ4_9CYAN</name>
<dbReference type="Gene3D" id="3.20.20.100">
    <property type="entry name" value="NADP-dependent oxidoreductase domain"/>
    <property type="match status" value="1"/>
</dbReference>
<keyword evidence="1" id="KW-0479">Metal-binding</keyword>
<dbReference type="InterPro" id="IPR017900">
    <property type="entry name" value="4Fe4S_Fe_S_CS"/>
</dbReference>
<evidence type="ECO:0000313" key="6">
    <source>
        <dbReference type="EMBL" id="MBE9079353.1"/>
    </source>
</evidence>
<evidence type="ECO:0000259" key="5">
    <source>
        <dbReference type="PROSITE" id="PS51379"/>
    </source>
</evidence>
<dbReference type="RefSeq" id="WP_193910227.1">
    <property type="nucleotide sequence ID" value="NZ_JADEXG010000053.1"/>
</dbReference>
<evidence type="ECO:0000256" key="1">
    <source>
        <dbReference type="ARBA" id="ARBA00022723"/>
    </source>
</evidence>
<dbReference type="InterPro" id="IPR036812">
    <property type="entry name" value="NAD(P)_OxRdtase_dom_sf"/>
</dbReference>
<protein>
    <submittedName>
        <fullName evidence="6">Aldo/keto reductase</fullName>
    </submittedName>
</protein>
<dbReference type="AlphaFoldDB" id="A0A8J7AXJ4"/>
<keyword evidence="2" id="KW-0408">Iron</keyword>
<keyword evidence="4" id="KW-0732">Signal</keyword>
<gene>
    <name evidence="6" type="ORF">IQ241_18975</name>
</gene>
<feature type="chain" id="PRO_5035264769" evidence="4">
    <location>
        <begin position="27"/>
        <end position="375"/>
    </location>
</feature>
<evidence type="ECO:0000256" key="3">
    <source>
        <dbReference type="ARBA" id="ARBA00023014"/>
    </source>
</evidence>
<dbReference type="PROSITE" id="PS51379">
    <property type="entry name" value="4FE4S_FER_2"/>
    <property type="match status" value="1"/>
</dbReference>